<protein>
    <submittedName>
        <fullName evidence="1">Iron-siderophore ABC transporter substrate-binding protein</fullName>
    </submittedName>
</protein>
<dbReference type="Proteomes" id="UP000195880">
    <property type="component" value="Chromosome"/>
</dbReference>
<organism evidence="1 2">
    <name type="scientific">Streptomyces alboflavus</name>
    <dbReference type="NCBI Taxonomy" id="67267"/>
    <lineage>
        <taxon>Bacteria</taxon>
        <taxon>Bacillati</taxon>
        <taxon>Actinomycetota</taxon>
        <taxon>Actinomycetes</taxon>
        <taxon>Kitasatosporales</taxon>
        <taxon>Streptomycetaceae</taxon>
        <taxon>Streptomyces</taxon>
    </lineage>
</organism>
<dbReference type="EMBL" id="CP021748">
    <property type="protein sequence ID" value="ARX89121.1"/>
    <property type="molecule type" value="Genomic_DNA"/>
</dbReference>
<name>A0A1Z1WRN7_9ACTN</name>
<evidence type="ECO:0000313" key="1">
    <source>
        <dbReference type="EMBL" id="ARX89121.1"/>
    </source>
</evidence>
<sequence length="40" mass="4096">MLALGIEPVGITNGQGLDKPPAYLADKVKDVDVVAICSSP</sequence>
<reference evidence="1 2" key="1">
    <citation type="submission" date="2017-05" db="EMBL/GenBank/DDBJ databases">
        <title>Streptomyces alboflavus Genome sequencing and assembly.</title>
        <authorList>
            <person name="Wang Y."/>
            <person name="Du B."/>
            <person name="Ding Y."/>
            <person name="Liu H."/>
            <person name="Hou Q."/>
            <person name="Liu K."/>
            <person name="Wang C."/>
            <person name="Yao L."/>
        </authorList>
    </citation>
    <scope>NUCLEOTIDE SEQUENCE [LARGE SCALE GENOMIC DNA]</scope>
    <source>
        <strain evidence="1 2">MDJK44</strain>
    </source>
</reference>
<dbReference type="STRING" id="67267.GCA_000716675_00532"/>
<proteinExistence type="predicted"/>
<dbReference type="AlphaFoldDB" id="A0A1Z1WRN7"/>
<dbReference type="KEGG" id="salf:SMD44_08608"/>
<evidence type="ECO:0000313" key="2">
    <source>
        <dbReference type="Proteomes" id="UP000195880"/>
    </source>
</evidence>
<gene>
    <name evidence="1" type="ORF">SMD44_08608</name>
</gene>
<accession>A0A1Z1WRN7</accession>
<keyword evidence="2" id="KW-1185">Reference proteome</keyword>